<feature type="domain" description="Solute-binding protein family 5" evidence="9">
    <location>
        <begin position="69"/>
        <end position="422"/>
    </location>
</feature>
<dbReference type="PIRSF" id="PIRSF002741">
    <property type="entry name" value="MppA"/>
    <property type="match status" value="1"/>
</dbReference>
<evidence type="ECO:0000256" key="7">
    <source>
        <dbReference type="ARBA" id="ARBA00022764"/>
    </source>
</evidence>
<feature type="chain" id="PRO_5047536177" description="Glutathione-binding protein GsiB" evidence="8">
    <location>
        <begin position="27"/>
        <end position="510"/>
    </location>
</feature>
<evidence type="ECO:0000256" key="6">
    <source>
        <dbReference type="ARBA" id="ARBA00022729"/>
    </source>
</evidence>
<protein>
    <recommendedName>
        <fullName evidence="4">Glutathione-binding protein GsiB</fullName>
    </recommendedName>
</protein>
<evidence type="ECO:0000256" key="1">
    <source>
        <dbReference type="ARBA" id="ARBA00003489"/>
    </source>
</evidence>
<evidence type="ECO:0000259" key="9">
    <source>
        <dbReference type="Pfam" id="PF00496"/>
    </source>
</evidence>
<feature type="signal peptide" evidence="8">
    <location>
        <begin position="1"/>
        <end position="26"/>
    </location>
</feature>
<keyword evidence="11" id="KW-1185">Reference proteome</keyword>
<dbReference type="Gene3D" id="3.40.190.10">
    <property type="entry name" value="Periplasmic binding protein-like II"/>
    <property type="match status" value="1"/>
</dbReference>
<evidence type="ECO:0000256" key="5">
    <source>
        <dbReference type="ARBA" id="ARBA00022448"/>
    </source>
</evidence>
<evidence type="ECO:0000313" key="11">
    <source>
        <dbReference type="Proteomes" id="UP001418637"/>
    </source>
</evidence>
<name>A0ABV0BK95_9HYPH</name>
<dbReference type="InterPro" id="IPR000914">
    <property type="entry name" value="SBP_5_dom"/>
</dbReference>
<comment type="subcellular location">
    <subcellularLocation>
        <location evidence="2">Periplasm</location>
    </subcellularLocation>
</comment>
<dbReference type="InterPro" id="IPR039424">
    <property type="entry name" value="SBP_5"/>
</dbReference>
<dbReference type="PANTHER" id="PTHR30290">
    <property type="entry name" value="PERIPLASMIC BINDING COMPONENT OF ABC TRANSPORTER"/>
    <property type="match status" value="1"/>
</dbReference>
<keyword evidence="5" id="KW-0813">Transport</keyword>
<dbReference type="Gene3D" id="3.90.76.10">
    <property type="entry name" value="Dipeptide-binding Protein, Domain 1"/>
    <property type="match status" value="1"/>
</dbReference>
<evidence type="ECO:0000256" key="4">
    <source>
        <dbReference type="ARBA" id="ARBA00017393"/>
    </source>
</evidence>
<dbReference type="SUPFAM" id="SSF53850">
    <property type="entry name" value="Periplasmic binding protein-like II"/>
    <property type="match status" value="1"/>
</dbReference>
<dbReference type="PANTHER" id="PTHR30290:SF32">
    <property type="entry name" value="GLUTATHIONE-BINDING PROTEIN GSIB"/>
    <property type="match status" value="1"/>
</dbReference>
<dbReference type="Pfam" id="PF00496">
    <property type="entry name" value="SBP_bac_5"/>
    <property type="match status" value="1"/>
</dbReference>
<evidence type="ECO:0000313" key="10">
    <source>
        <dbReference type="EMBL" id="MEN3931368.1"/>
    </source>
</evidence>
<comment type="similarity">
    <text evidence="3">Belongs to the bacterial solute-binding protein 5 family.</text>
</comment>
<keyword evidence="6 8" id="KW-0732">Signal</keyword>
<keyword evidence="7" id="KW-0574">Periplasm</keyword>
<evidence type="ECO:0000256" key="3">
    <source>
        <dbReference type="ARBA" id="ARBA00005695"/>
    </source>
</evidence>
<sequence length="510" mass="56343">MLKNIKYGLAAGAVSVVMALPGLAFAKTLTVAVQENIVGLDPADVNETLSHSAARTIYQGLFGLDGQMKIYPILAEKFEVNDASTEYTFYLRKGVKFHDGTDFNAEAAKINIERVANPENRLKRNSLVSMVNKVEIIDTYTIKLVLKEPFGALVNNLAHAGAVMISPAALKQYGKEISRHPVGTGPFKFKNWNGDVMEVVKNENYWKPGLPKVDGVIFRTVPESGARLAMLKTGEAQVVVPLPTEMVRQIENDKTLSVINEPSIVEWFASMNTKKKPFDNVKVRQALNYAVNKEAFCKVVFNGFCTPSDSVLPSIMQYHVKQEVYTYDAKKAKELLAEAGYPDGFDAEIVAGNNTAAGRAIQFLQQQFAQVGVKLKVQQLESGVLSSKVWSAQTPEEATVQMMYGGWSASTGDTDWALRPLFWGKGFPPKLFNAAYYMNPKVDEALEAAVGTADNNKRAELYAIVQKEIQQDAPWIFLGVDRNLAGKAKNLEGFVLMADRGFQLDEVEFK</sequence>
<proteinExistence type="inferred from homology"/>
<dbReference type="Gene3D" id="3.10.105.10">
    <property type="entry name" value="Dipeptide-binding Protein, Domain 3"/>
    <property type="match status" value="1"/>
</dbReference>
<evidence type="ECO:0000256" key="2">
    <source>
        <dbReference type="ARBA" id="ARBA00004418"/>
    </source>
</evidence>
<evidence type="ECO:0000256" key="8">
    <source>
        <dbReference type="SAM" id="SignalP"/>
    </source>
</evidence>
<gene>
    <name evidence="10" type="ORF">WJT86_09895</name>
</gene>
<organism evidence="10 11">
    <name type="scientific">Hohaiivirga grylli</name>
    <dbReference type="NCBI Taxonomy" id="3133970"/>
    <lineage>
        <taxon>Bacteria</taxon>
        <taxon>Pseudomonadati</taxon>
        <taxon>Pseudomonadota</taxon>
        <taxon>Alphaproteobacteria</taxon>
        <taxon>Hyphomicrobiales</taxon>
        <taxon>Methylobacteriaceae</taxon>
        <taxon>Hohaiivirga</taxon>
    </lineage>
</organism>
<comment type="function">
    <text evidence="1">Part of the ABC transporter complex GsiABCD involved in glutathione import. Binds glutathione.</text>
</comment>
<dbReference type="InterPro" id="IPR030678">
    <property type="entry name" value="Peptide/Ni-bd"/>
</dbReference>
<dbReference type="EMBL" id="JBBYXI010000003">
    <property type="protein sequence ID" value="MEN3931368.1"/>
    <property type="molecule type" value="Genomic_DNA"/>
</dbReference>
<dbReference type="RefSeq" id="WP_346337399.1">
    <property type="nucleotide sequence ID" value="NZ_JBBYXI010000003.1"/>
</dbReference>
<accession>A0ABV0BK95</accession>
<reference evidence="10 11" key="1">
    <citation type="submission" date="2024-04" db="EMBL/GenBank/DDBJ databases">
        <title>A novel species isolated from cricket.</title>
        <authorList>
            <person name="Wang H.-C."/>
        </authorList>
    </citation>
    <scope>NUCLEOTIDE SEQUENCE [LARGE SCALE GENOMIC DNA]</scope>
    <source>
        <strain evidence="10 11">WL0021</strain>
    </source>
</reference>
<dbReference type="Proteomes" id="UP001418637">
    <property type="component" value="Unassembled WGS sequence"/>
</dbReference>
<dbReference type="CDD" id="cd08499">
    <property type="entry name" value="PBP2_Ylib_like"/>
    <property type="match status" value="1"/>
</dbReference>
<comment type="caution">
    <text evidence="10">The sequence shown here is derived from an EMBL/GenBank/DDBJ whole genome shotgun (WGS) entry which is preliminary data.</text>
</comment>